<dbReference type="GO" id="GO:0016757">
    <property type="term" value="F:glycosyltransferase activity"/>
    <property type="evidence" value="ECO:0007669"/>
    <property type="project" value="InterPro"/>
</dbReference>
<sequence length="370" mass="42790">MKKKEEPIRIAQIIGKWLGGGVEAVVMNYYRHLDHSKVQFDFICDDDSTNIPYDEIEKLGGKVILIPPYQKVFKYQKELRRVLRDGKYKIVHSHINTLSVFPLYAAKKVGVPVRIAHSHSTTNKKEWKKNLLKQVLRPFSKKYATNYMCCSELAGRWLFGDKTYDEGKVYLLNNAIDLDKFKYDKKIKDKKRKELGIKEDTIVIGHIGRFVAQKNHTFLIDIFNQFHKKEKNSILLLAGQGPLQEEIKNKVRELGLNDSVRFLGQRNDANELYQVFDVFLLPSLYEGLPVVGVEAQASGLLCFFSDDMTKETKALDSTVFMSLSNTAEEWTGEILTNLKDYKRINTKNEVSDNGFDIEIEARKLEKYYIN</sequence>
<feature type="domain" description="Glycosyltransferase subfamily 4-like N-terminal" evidence="2">
    <location>
        <begin position="20"/>
        <end position="180"/>
    </location>
</feature>
<reference evidence="3" key="1">
    <citation type="journal article" date="2013" name="Environ. Microbiol.">
        <title>Microbiota from the distal guts of lean and obese adolescents exhibit partial functional redundancy besides clear differences in community structure.</title>
        <authorList>
            <person name="Ferrer M."/>
            <person name="Ruiz A."/>
            <person name="Lanza F."/>
            <person name="Haange S.B."/>
            <person name="Oberbach A."/>
            <person name="Till H."/>
            <person name="Bargiela R."/>
            <person name="Campoy C."/>
            <person name="Segura M.T."/>
            <person name="Richter M."/>
            <person name="von Bergen M."/>
            <person name="Seifert J."/>
            <person name="Suarez A."/>
        </authorList>
    </citation>
    <scope>NUCLEOTIDE SEQUENCE</scope>
</reference>
<dbReference type="InterPro" id="IPR001296">
    <property type="entry name" value="Glyco_trans_1"/>
</dbReference>
<evidence type="ECO:0000313" key="3">
    <source>
        <dbReference type="EMBL" id="EKC46141.1"/>
    </source>
</evidence>
<gene>
    <name evidence="3" type="ORF">OBE_16451</name>
</gene>
<organism evidence="3">
    <name type="scientific">human gut metagenome</name>
    <dbReference type="NCBI Taxonomy" id="408170"/>
    <lineage>
        <taxon>unclassified sequences</taxon>
        <taxon>metagenomes</taxon>
        <taxon>organismal metagenomes</taxon>
    </lineage>
</organism>
<dbReference type="CDD" id="cd03812">
    <property type="entry name" value="GT4_CapH-like"/>
    <property type="match status" value="1"/>
</dbReference>
<dbReference type="AlphaFoldDB" id="K1SFF2"/>
<dbReference type="Gene3D" id="3.40.50.2000">
    <property type="entry name" value="Glycogen Phosphorylase B"/>
    <property type="match status" value="2"/>
</dbReference>
<dbReference type="PANTHER" id="PTHR45947:SF3">
    <property type="entry name" value="SULFOQUINOVOSYL TRANSFERASE SQD2"/>
    <property type="match status" value="1"/>
</dbReference>
<comment type="caution">
    <text evidence="3">The sequence shown here is derived from an EMBL/GenBank/DDBJ whole genome shotgun (WGS) entry which is preliminary data.</text>
</comment>
<proteinExistence type="predicted"/>
<dbReference type="Pfam" id="PF13439">
    <property type="entry name" value="Glyco_transf_4"/>
    <property type="match status" value="1"/>
</dbReference>
<dbReference type="InterPro" id="IPR028098">
    <property type="entry name" value="Glyco_trans_4-like_N"/>
</dbReference>
<dbReference type="InterPro" id="IPR050194">
    <property type="entry name" value="Glycosyltransferase_grp1"/>
</dbReference>
<dbReference type="PANTHER" id="PTHR45947">
    <property type="entry name" value="SULFOQUINOVOSYL TRANSFERASE SQD2"/>
    <property type="match status" value="1"/>
</dbReference>
<dbReference type="SUPFAM" id="SSF53756">
    <property type="entry name" value="UDP-Glycosyltransferase/glycogen phosphorylase"/>
    <property type="match status" value="1"/>
</dbReference>
<evidence type="ECO:0000259" key="1">
    <source>
        <dbReference type="Pfam" id="PF00534"/>
    </source>
</evidence>
<name>K1SFF2_9ZZZZ</name>
<feature type="domain" description="Glycosyl transferase family 1" evidence="1">
    <location>
        <begin position="188"/>
        <end position="341"/>
    </location>
</feature>
<accession>K1SFF2</accession>
<dbReference type="Pfam" id="PF00534">
    <property type="entry name" value="Glycos_transf_1"/>
    <property type="match status" value="1"/>
</dbReference>
<protein>
    <submittedName>
        <fullName evidence="3">Capsular polysaccharide biosynthesis protein</fullName>
    </submittedName>
</protein>
<evidence type="ECO:0000259" key="2">
    <source>
        <dbReference type="Pfam" id="PF13439"/>
    </source>
</evidence>
<dbReference type="EMBL" id="AJWZ01011204">
    <property type="protein sequence ID" value="EKC46141.1"/>
    <property type="molecule type" value="Genomic_DNA"/>
</dbReference>